<proteinExistence type="predicted"/>
<dbReference type="PANTHER" id="PTHR31973:SF187">
    <property type="entry name" value="MUTATOR TRANSPOSASE MUDRA PROTEIN"/>
    <property type="match status" value="1"/>
</dbReference>
<evidence type="ECO:0000259" key="1">
    <source>
        <dbReference type="Pfam" id="PF10551"/>
    </source>
</evidence>
<protein>
    <recommendedName>
        <fullName evidence="1">MULE transposase domain-containing protein</fullName>
    </recommendedName>
</protein>
<dbReference type="PANTHER" id="PTHR31973">
    <property type="entry name" value="POLYPROTEIN, PUTATIVE-RELATED"/>
    <property type="match status" value="1"/>
</dbReference>
<feature type="domain" description="MULE transposase" evidence="1">
    <location>
        <begin position="93"/>
        <end position="143"/>
    </location>
</feature>
<organism evidence="2 3">
    <name type="scientific">Linum trigynum</name>
    <dbReference type="NCBI Taxonomy" id="586398"/>
    <lineage>
        <taxon>Eukaryota</taxon>
        <taxon>Viridiplantae</taxon>
        <taxon>Streptophyta</taxon>
        <taxon>Embryophyta</taxon>
        <taxon>Tracheophyta</taxon>
        <taxon>Spermatophyta</taxon>
        <taxon>Magnoliopsida</taxon>
        <taxon>eudicotyledons</taxon>
        <taxon>Gunneridae</taxon>
        <taxon>Pentapetalae</taxon>
        <taxon>rosids</taxon>
        <taxon>fabids</taxon>
        <taxon>Malpighiales</taxon>
        <taxon>Linaceae</taxon>
        <taxon>Linum</taxon>
    </lineage>
</organism>
<dbReference type="AlphaFoldDB" id="A0AAV2EUM1"/>
<name>A0AAV2EUM1_9ROSI</name>
<dbReference type="Pfam" id="PF10551">
    <property type="entry name" value="MULE"/>
    <property type="match status" value="1"/>
</dbReference>
<keyword evidence="3" id="KW-1185">Reference proteome</keyword>
<gene>
    <name evidence="2" type="ORF">LTRI10_LOCUS30474</name>
</gene>
<sequence>MQREIRETHNVKLSKRKCYRARLYAKRLLGGSLIEEYKKLGPYVAELKRVDPRGRFILEVDPCSIANRVLFKRLYVSFSVLRKGFLEGCRPIFSLDGAFLKGEVNGMILSVVAKDGDNRMYPIAWAVVEGENLDSWGWFISVLQEELVTGDGKGWTVVRD</sequence>
<evidence type="ECO:0000313" key="3">
    <source>
        <dbReference type="Proteomes" id="UP001497516"/>
    </source>
</evidence>
<dbReference type="Proteomes" id="UP001497516">
    <property type="component" value="Chromosome 5"/>
</dbReference>
<evidence type="ECO:0000313" key="2">
    <source>
        <dbReference type="EMBL" id="CAL1389629.1"/>
    </source>
</evidence>
<dbReference type="InterPro" id="IPR018289">
    <property type="entry name" value="MULE_transposase_dom"/>
</dbReference>
<accession>A0AAV2EUM1</accession>
<reference evidence="2 3" key="1">
    <citation type="submission" date="2024-04" db="EMBL/GenBank/DDBJ databases">
        <authorList>
            <person name="Fracassetti M."/>
        </authorList>
    </citation>
    <scope>NUCLEOTIDE SEQUENCE [LARGE SCALE GENOMIC DNA]</scope>
</reference>
<dbReference type="EMBL" id="OZ034818">
    <property type="protein sequence ID" value="CAL1389629.1"/>
    <property type="molecule type" value="Genomic_DNA"/>
</dbReference>